<comment type="cofactor">
    <cofactor evidence="1">
        <name>Zn(2+)</name>
        <dbReference type="ChEBI" id="CHEBI:29105"/>
    </cofactor>
</comment>
<dbReference type="PROSITE" id="PS51885">
    <property type="entry name" value="NEPRILYSIN"/>
    <property type="match status" value="1"/>
</dbReference>
<organism evidence="11 12">
    <name type="scientific">Actinomyces israelii</name>
    <dbReference type="NCBI Taxonomy" id="1659"/>
    <lineage>
        <taxon>Bacteria</taxon>
        <taxon>Bacillati</taxon>
        <taxon>Actinomycetota</taxon>
        <taxon>Actinomycetes</taxon>
        <taxon>Actinomycetales</taxon>
        <taxon>Actinomycetaceae</taxon>
        <taxon>Actinomyces</taxon>
    </lineage>
</organism>
<dbReference type="PANTHER" id="PTHR11733:SF167">
    <property type="entry name" value="FI17812P1-RELATED"/>
    <property type="match status" value="1"/>
</dbReference>
<dbReference type="InterPro" id="IPR018497">
    <property type="entry name" value="Peptidase_M13_C"/>
</dbReference>
<dbReference type="InterPro" id="IPR024079">
    <property type="entry name" value="MetalloPept_cat_dom_sf"/>
</dbReference>
<evidence type="ECO:0000256" key="3">
    <source>
        <dbReference type="ARBA" id="ARBA00022670"/>
    </source>
</evidence>
<dbReference type="Gene3D" id="3.40.390.10">
    <property type="entry name" value="Collagenase (Catalytic Domain)"/>
    <property type="match status" value="1"/>
</dbReference>
<keyword evidence="4" id="KW-0479">Metal-binding</keyword>
<proteinExistence type="inferred from homology"/>
<evidence type="ECO:0000256" key="2">
    <source>
        <dbReference type="ARBA" id="ARBA00007357"/>
    </source>
</evidence>
<evidence type="ECO:0000313" key="11">
    <source>
        <dbReference type="EMBL" id="MCZ0858997.1"/>
    </source>
</evidence>
<keyword evidence="7" id="KW-0482">Metalloprotease</keyword>
<dbReference type="Pfam" id="PF01431">
    <property type="entry name" value="Peptidase_M13"/>
    <property type="match status" value="1"/>
</dbReference>
<comment type="caution">
    <text evidence="11">The sequence shown here is derived from an EMBL/GenBank/DDBJ whole genome shotgun (WGS) entry which is preliminary data.</text>
</comment>
<feature type="region of interest" description="Disordered" evidence="8">
    <location>
        <begin position="1"/>
        <end position="40"/>
    </location>
</feature>
<reference evidence="11" key="1">
    <citation type="submission" date="2022-10" db="EMBL/GenBank/DDBJ databases">
        <title>Genome sequence of Actinomyces israelii ATCC 10048.</title>
        <authorList>
            <person name="Watt R.M."/>
            <person name="Tong W.M."/>
        </authorList>
    </citation>
    <scope>NUCLEOTIDE SEQUENCE</scope>
    <source>
        <strain evidence="11">ATCC 10048</strain>
    </source>
</reference>
<dbReference type="PANTHER" id="PTHR11733">
    <property type="entry name" value="ZINC METALLOPROTEASE FAMILY M13 NEPRILYSIN-RELATED"/>
    <property type="match status" value="1"/>
</dbReference>
<dbReference type="Gene3D" id="1.10.1380.10">
    <property type="entry name" value="Neutral endopeptidase , domain2"/>
    <property type="match status" value="1"/>
</dbReference>
<keyword evidence="12" id="KW-1185">Reference proteome</keyword>
<feature type="domain" description="Peptidase M13 N-terminal" evidence="10">
    <location>
        <begin position="55"/>
        <end position="461"/>
    </location>
</feature>
<dbReference type="RefSeq" id="WP_268918310.1">
    <property type="nucleotide sequence ID" value="NZ_JAPTMY010000036.1"/>
</dbReference>
<dbReference type="Proteomes" id="UP001072034">
    <property type="component" value="Unassembled WGS sequence"/>
</dbReference>
<sequence>MTTDSSHSSAPATRAPSEIPAAPEAPEGSEGTEAPEGSVRGGVLETAAVDPAVRPQDDLFRHVNGAWLATAQIPADRPGTGAFLVLRDAAEAACRDILDELVARADSAPAAPAGPTGSAEPAAQAGSAAKIASLYTSFLDEERIEELGASPLEAELAPVLEAGDKAALARALGAGIAAGFSGPVAVAVEVDLNDPDHYTTWMGQSGLGLPDESYYRQEERASIREAYTTHVARMLELAGLPQRLGADASGLAARVMGVETALAAGHWDRVACRDVEKMNNPRTWAELAGSAPAFEWEAWRSGINRAAAGAGADSTALLERTIVKQPDYLPHLARVWRDADLEDLRAWAAWHVVHGRAPLLSRAFVEESFAFYSRTLQGVDQLRARWKRAVGLVESTMGEALGELYAARHFPPAHKERMEALVGRLIEAYRESISSLEWMSRATRERALDKLAMFTPKIGYPDTWRDYSAVVVTPGDVIASVRSVEDFELARALRKLDGPVDRGEWHMTPQTVNAYYSPTMNEIVFPAAILQPPFFDPAADDAVNYGGIGAVIGHEIGHGFDDQGSTFDGTGKVVDWWTSADREAFTARTRALIDQFDAYRPALLVARAEAAGKDASEVPHVNGALTIGENIGDLGGLGIALKAYRLALSEAGIDSFEDAPVIDSLSALERFFFSWARIWRGRNRDDYAELLLAIDPHSPGEFRCNGIVRNVDAFYEAFGVGSDDALWLAPEERVNIW</sequence>
<dbReference type="PRINTS" id="PR00786">
    <property type="entry name" value="NEPRILYSIN"/>
</dbReference>
<evidence type="ECO:0000259" key="10">
    <source>
        <dbReference type="Pfam" id="PF05649"/>
    </source>
</evidence>
<keyword evidence="6" id="KW-0862">Zinc</keyword>
<dbReference type="InterPro" id="IPR008753">
    <property type="entry name" value="Peptidase_M13_N"/>
</dbReference>
<accession>A0ABT4IB85</accession>
<feature type="compositionally biased region" description="Polar residues" evidence="8">
    <location>
        <begin position="1"/>
        <end position="11"/>
    </location>
</feature>
<protein>
    <submittedName>
        <fullName evidence="11">Peptidase M13</fullName>
    </submittedName>
</protein>
<dbReference type="CDD" id="cd08662">
    <property type="entry name" value="M13"/>
    <property type="match status" value="1"/>
</dbReference>
<evidence type="ECO:0000256" key="5">
    <source>
        <dbReference type="ARBA" id="ARBA00022801"/>
    </source>
</evidence>
<evidence type="ECO:0000256" key="4">
    <source>
        <dbReference type="ARBA" id="ARBA00022723"/>
    </source>
</evidence>
<comment type="similarity">
    <text evidence="2">Belongs to the peptidase M13 family.</text>
</comment>
<dbReference type="EMBL" id="JAPTMY010000036">
    <property type="protein sequence ID" value="MCZ0858997.1"/>
    <property type="molecule type" value="Genomic_DNA"/>
</dbReference>
<dbReference type="InterPro" id="IPR000718">
    <property type="entry name" value="Peptidase_M13"/>
</dbReference>
<evidence type="ECO:0000259" key="9">
    <source>
        <dbReference type="Pfam" id="PF01431"/>
    </source>
</evidence>
<feature type="domain" description="Peptidase M13 C-terminal" evidence="9">
    <location>
        <begin position="513"/>
        <end position="734"/>
    </location>
</feature>
<evidence type="ECO:0000313" key="12">
    <source>
        <dbReference type="Proteomes" id="UP001072034"/>
    </source>
</evidence>
<gene>
    <name evidence="11" type="ORF">OHJ16_13200</name>
</gene>
<keyword evidence="5" id="KW-0378">Hydrolase</keyword>
<evidence type="ECO:0000256" key="6">
    <source>
        <dbReference type="ARBA" id="ARBA00022833"/>
    </source>
</evidence>
<evidence type="ECO:0000256" key="1">
    <source>
        <dbReference type="ARBA" id="ARBA00001947"/>
    </source>
</evidence>
<evidence type="ECO:0000256" key="7">
    <source>
        <dbReference type="ARBA" id="ARBA00023049"/>
    </source>
</evidence>
<evidence type="ECO:0000256" key="8">
    <source>
        <dbReference type="SAM" id="MobiDB-lite"/>
    </source>
</evidence>
<dbReference type="InterPro" id="IPR042089">
    <property type="entry name" value="Peptidase_M13_dom_2"/>
</dbReference>
<dbReference type="SUPFAM" id="SSF55486">
    <property type="entry name" value="Metalloproteases ('zincins'), catalytic domain"/>
    <property type="match status" value="1"/>
</dbReference>
<dbReference type="Pfam" id="PF05649">
    <property type="entry name" value="Peptidase_M13_N"/>
    <property type="match status" value="1"/>
</dbReference>
<name>A0ABT4IB85_9ACTO</name>
<keyword evidence="3" id="KW-0645">Protease</keyword>
<feature type="compositionally biased region" description="Low complexity" evidence="8">
    <location>
        <begin position="15"/>
        <end position="38"/>
    </location>
</feature>